<feature type="transmembrane region" description="Helical" evidence="1">
    <location>
        <begin position="20"/>
        <end position="39"/>
    </location>
</feature>
<organism evidence="2 3">
    <name type="scientific">Rhodococcus tukisamuensis</name>
    <dbReference type="NCBI Taxonomy" id="168276"/>
    <lineage>
        <taxon>Bacteria</taxon>
        <taxon>Bacillati</taxon>
        <taxon>Actinomycetota</taxon>
        <taxon>Actinomycetes</taxon>
        <taxon>Mycobacteriales</taxon>
        <taxon>Nocardiaceae</taxon>
        <taxon>Rhodococcus</taxon>
    </lineage>
</organism>
<keyword evidence="3" id="KW-1185">Reference proteome</keyword>
<keyword evidence="1" id="KW-1133">Transmembrane helix</keyword>
<reference evidence="2 3" key="1">
    <citation type="submission" date="2016-10" db="EMBL/GenBank/DDBJ databases">
        <authorList>
            <person name="de Groot N.N."/>
        </authorList>
    </citation>
    <scope>NUCLEOTIDE SEQUENCE [LARGE SCALE GENOMIC DNA]</scope>
    <source>
        <strain evidence="2 3">JCM 11308</strain>
    </source>
</reference>
<evidence type="ECO:0000313" key="2">
    <source>
        <dbReference type="EMBL" id="SDD77383.1"/>
    </source>
</evidence>
<name>A0A1G6XHU5_9NOCA</name>
<dbReference type="AlphaFoldDB" id="A0A1G6XHU5"/>
<protein>
    <submittedName>
        <fullName evidence="2">Uncharacterized protein</fullName>
    </submittedName>
</protein>
<sequence>MQSLPAVETDVDHLLGCRGAGVVVVIALIFGVALLVGAMTASLGAGILVGLAGAGASVVLCRACRFGDGEIR</sequence>
<dbReference type="EMBL" id="FNAB01000006">
    <property type="protein sequence ID" value="SDD77383.1"/>
    <property type="molecule type" value="Genomic_DNA"/>
</dbReference>
<accession>A0A1G6XHU5</accession>
<dbReference type="RefSeq" id="WP_139191207.1">
    <property type="nucleotide sequence ID" value="NZ_FNAB01000006.1"/>
</dbReference>
<keyword evidence="1" id="KW-0472">Membrane</keyword>
<gene>
    <name evidence="2" type="ORF">SAMN05444580_106216</name>
</gene>
<proteinExistence type="predicted"/>
<evidence type="ECO:0000313" key="3">
    <source>
        <dbReference type="Proteomes" id="UP000199417"/>
    </source>
</evidence>
<keyword evidence="1" id="KW-0812">Transmembrane</keyword>
<evidence type="ECO:0000256" key="1">
    <source>
        <dbReference type="SAM" id="Phobius"/>
    </source>
</evidence>
<dbReference type="Proteomes" id="UP000199417">
    <property type="component" value="Unassembled WGS sequence"/>
</dbReference>
<feature type="transmembrane region" description="Helical" evidence="1">
    <location>
        <begin position="45"/>
        <end position="64"/>
    </location>
</feature>
<dbReference type="STRING" id="168276.SAMN05444580_106216"/>